<protein>
    <submittedName>
        <fullName evidence="2">Putative Lipoprotein</fullName>
    </submittedName>
</protein>
<sequence>MNSKSLIACMALLGCFSVTSLPVQAQTEPKIEESADNMHDLELGSRVPQQFQRTEAAITDWKSKGLAEPAKESQWVRISDKYVRVQITNGKIVDIVPVTK</sequence>
<reference evidence="2 3" key="1">
    <citation type="submission" date="2018-08" db="EMBL/GenBank/DDBJ databases">
        <title>Recombination of ecologically and evolutionarily significant loci maintains genetic cohesion in the Pseudomonas syringae species complex.</title>
        <authorList>
            <person name="Dillon M."/>
            <person name="Thakur S."/>
            <person name="Almeida R.N.D."/>
            <person name="Weir B.S."/>
            <person name="Guttman D.S."/>
        </authorList>
    </citation>
    <scope>NUCLEOTIDE SEQUENCE [LARGE SCALE GENOMIC DNA]</scope>
    <source>
        <strain evidence="2 3">ICMP 3353</strain>
    </source>
</reference>
<proteinExistence type="predicted"/>
<evidence type="ECO:0000313" key="2">
    <source>
        <dbReference type="EMBL" id="RMQ44374.1"/>
    </source>
</evidence>
<accession>A0A3M4LT80</accession>
<dbReference type="PROSITE" id="PS51257">
    <property type="entry name" value="PROKAR_LIPOPROTEIN"/>
    <property type="match status" value="1"/>
</dbReference>
<evidence type="ECO:0000313" key="3">
    <source>
        <dbReference type="Proteomes" id="UP000277236"/>
    </source>
</evidence>
<evidence type="ECO:0000256" key="1">
    <source>
        <dbReference type="SAM" id="SignalP"/>
    </source>
</evidence>
<dbReference type="EMBL" id="RBRE01000060">
    <property type="protein sequence ID" value="RMQ44374.1"/>
    <property type="molecule type" value="Genomic_DNA"/>
</dbReference>
<dbReference type="Pfam" id="PF11776">
    <property type="entry name" value="RcnB"/>
    <property type="match status" value="1"/>
</dbReference>
<name>A0A3M4LT80_PSECI</name>
<organism evidence="2 3">
    <name type="scientific">Pseudomonas cichorii</name>
    <dbReference type="NCBI Taxonomy" id="36746"/>
    <lineage>
        <taxon>Bacteria</taxon>
        <taxon>Pseudomonadati</taxon>
        <taxon>Pseudomonadota</taxon>
        <taxon>Gammaproteobacteria</taxon>
        <taxon>Pseudomonadales</taxon>
        <taxon>Pseudomonadaceae</taxon>
        <taxon>Pseudomonas</taxon>
    </lineage>
</organism>
<dbReference type="InterPro" id="IPR024572">
    <property type="entry name" value="RcnB"/>
</dbReference>
<dbReference type="RefSeq" id="WP_122316864.1">
    <property type="nucleotide sequence ID" value="NZ_RBRE01000060.1"/>
</dbReference>
<dbReference type="AlphaFoldDB" id="A0A3M4LT80"/>
<dbReference type="OrthoDB" id="7021427at2"/>
<keyword evidence="2" id="KW-0449">Lipoprotein</keyword>
<keyword evidence="1" id="KW-0732">Signal</keyword>
<dbReference type="Proteomes" id="UP000277236">
    <property type="component" value="Unassembled WGS sequence"/>
</dbReference>
<dbReference type="Gene3D" id="3.10.450.160">
    <property type="entry name" value="inner membrane protein cigr"/>
    <property type="match status" value="1"/>
</dbReference>
<feature type="chain" id="PRO_5018184335" evidence="1">
    <location>
        <begin position="26"/>
        <end position="100"/>
    </location>
</feature>
<comment type="caution">
    <text evidence="2">The sequence shown here is derived from an EMBL/GenBank/DDBJ whole genome shotgun (WGS) entry which is preliminary data.</text>
</comment>
<gene>
    <name evidence="2" type="ORF">ALQ04_02182</name>
</gene>
<feature type="signal peptide" evidence="1">
    <location>
        <begin position="1"/>
        <end position="25"/>
    </location>
</feature>